<proteinExistence type="predicted"/>
<reference evidence="2" key="1">
    <citation type="journal article" date="2020" name="Cell">
        <title>Large-Scale Comparative Analyses of Tick Genomes Elucidate Their Genetic Diversity and Vector Capacities.</title>
        <authorList>
            <consortium name="Tick Genome and Microbiome Consortium (TIGMIC)"/>
            <person name="Jia N."/>
            <person name="Wang J."/>
            <person name="Shi W."/>
            <person name="Du L."/>
            <person name="Sun Y."/>
            <person name="Zhan W."/>
            <person name="Jiang J.F."/>
            <person name="Wang Q."/>
            <person name="Zhang B."/>
            <person name="Ji P."/>
            <person name="Bell-Sakyi L."/>
            <person name="Cui X.M."/>
            <person name="Yuan T.T."/>
            <person name="Jiang B.G."/>
            <person name="Yang W.F."/>
            <person name="Lam T.T."/>
            <person name="Chang Q.C."/>
            <person name="Ding S.J."/>
            <person name="Wang X.J."/>
            <person name="Zhu J.G."/>
            <person name="Ruan X.D."/>
            <person name="Zhao L."/>
            <person name="Wei J.T."/>
            <person name="Ye R.Z."/>
            <person name="Que T.C."/>
            <person name="Du C.H."/>
            <person name="Zhou Y.H."/>
            <person name="Cheng J.X."/>
            <person name="Dai P.F."/>
            <person name="Guo W.B."/>
            <person name="Han X.H."/>
            <person name="Huang E.J."/>
            <person name="Li L.F."/>
            <person name="Wei W."/>
            <person name="Gao Y.C."/>
            <person name="Liu J.Z."/>
            <person name="Shao H.Z."/>
            <person name="Wang X."/>
            <person name="Wang C.C."/>
            <person name="Yang T.C."/>
            <person name="Huo Q.B."/>
            <person name="Li W."/>
            <person name="Chen H.Y."/>
            <person name="Chen S.E."/>
            <person name="Zhou L.G."/>
            <person name="Ni X.B."/>
            <person name="Tian J.H."/>
            <person name="Sheng Y."/>
            <person name="Liu T."/>
            <person name="Pan Y.S."/>
            <person name="Xia L.Y."/>
            <person name="Li J."/>
            <person name="Zhao F."/>
            <person name="Cao W.C."/>
        </authorList>
    </citation>
    <scope>NUCLEOTIDE SEQUENCE</scope>
    <source>
        <strain evidence="2">Rmic-2018</strain>
    </source>
</reference>
<gene>
    <name evidence="2" type="ORF">HPB51_029371</name>
</gene>
<dbReference type="VEuPathDB" id="VectorBase:LOC119187447"/>
<accession>A0A9J6CUD3</accession>
<sequence>MAEQKVSESYQTVKCALIKLHERYEASKAERNIVHRYALFKQSFPASVATTFIALTVFLHQRRQQSNKVCASVYCGEREETEGNSDYGSTRARPSECAPSAGQRARQLPRKLDAPLAIATASRIPELLRVPPQAAEFASELCLIEETHS</sequence>
<evidence type="ECO:0000256" key="1">
    <source>
        <dbReference type="SAM" id="MobiDB-lite"/>
    </source>
</evidence>
<reference evidence="2" key="2">
    <citation type="submission" date="2021-09" db="EMBL/GenBank/DDBJ databases">
        <authorList>
            <person name="Jia N."/>
            <person name="Wang J."/>
            <person name="Shi W."/>
            <person name="Du L."/>
            <person name="Sun Y."/>
            <person name="Zhan W."/>
            <person name="Jiang J."/>
            <person name="Wang Q."/>
            <person name="Zhang B."/>
            <person name="Ji P."/>
            <person name="Sakyi L.B."/>
            <person name="Cui X."/>
            <person name="Yuan T."/>
            <person name="Jiang B."/>
            <person name="Yang W."/>
            <person name="Lam T.T.-Y."/>
            <person name="Chang Q."/>
            <person name="Ding S."/>
            <person name="Wang X."/>
            <person name="Zhu J."/>
            <person name="Ruan X."/>
            <person name="Zhao L."/>
            <person name="Wei J."/>
            <person name="Que T."/>
            <person name="Du C."/>
            <person name="Cheng J."/>
            <person name="Dai P."/>
            <person name="Han X."/>
            <person name="Huang E."/>
            <person name="Gao Y."/>
            <person name="Liu J."/>
            <person name="Shao H."/>
            <person name="Ye R."/>
            <person name="Li L."/>
            <person name="Wei W."/>
            <person name="Wang X."/>
            <person name="Wang C."/>
            <person name="Huo Q."/>
            <person name="Li W."/>
            <person name="Guo W."/>
            <person name="Chen H."/>
            <person name="Chen S."/>
            <person name="Zhou L."/>
            <person name="Zhou L."/>
            <person name="Ni X."/>
            <person name="Tian J."/>
            <person name="Zhou Y."/>
            <person name="Sheng Y."/>
            <person name="Liu T."/>
            <person name="Pan Y."/>
            <person name="Xia L."/>
            <person name="Li J."/>
            <person name="Zhao F."/>
            <person name="Cao W."/>
        </authorList>
    </citation>
    <scope>NUCLEOTIDE SEQUENCE</scope>
    <source>
        <strain evidence="2">Rmic-2018</strain>
        <tissue evidence="2">Larvae</tissue>
    </source>
</reference>
<keyword evidence="3" id="KW-1185">Reference proteome</keyword>
<dbReference type="Proteomes" id="UP000821866">
    <property type="component" value="Unassembled WGS sequence"/>
</dbReference>
<name>A0A9J6CUD3_RHIMP</name>
<dbReference type="AlphaFoldDB" id="A0A9J6CUD3"/>
<evidence type="ECO:0000313" key="2">
    <source>
        <dbReference type="EMBL" id="KAH7932318.1"/>
    </source>
</evidence>
<dbReference type="EMBL" id="JABSTU010006786">
    <property type="protein sequence ID" value="KAH7932318.1"/>
    <property type="molecule type" value="Genomic_DNA"/>
</dbReference>
<evidence type="ECO:0000313" key="3">
    <source>
        <dbReference type="Proteomes" id="UP000821866"/>
    </source>
</evidence>
<comment type="caution">
    <text evidence="2">The sequence shown here is derived from an EMBL/GenBank/DDBJ whole genome shotgun (WGS) entry which is preliminary data.</text>
</comment>
<organism evidence="2 3">
    <name type="scientific">Rhipicephalus microplus</name>
    <name type="common">Cattle tick</name>
    <name type="synonym">Boophilus microplus</name>
    <dbReference type="NCBI Taxonomy" id="6941"/>
    <lineage>
        <taxon>Eukaryota</taxon>
        <taxon>Metazoa</taxon>
        <taxon>Ecdysozoa</taxon>
        <taxon>Arthropoda</taxon>
        <taxon>Chelicerata</taxon>
        <taxon>Arachnida</taxon>
        <taxon>Acari</taxon>
        <taxon>Parasitiformes</taxon>
        <taxon>Ixodida</taxon>
        <taxon>Ixodoidea</taxon>
        <taxon>Ixodidae</taxon>
        <taxon>Rhipicephalinae</taxon>
        <taxon>Rhipicephalus</taxon>
        <taxon>Boophilus</taxon>
    </lineage>
</organism>
<feature type="region of interest" description="Disordered" evidence="1">
    <location>
        <begin position="79"/>
        <end position="109"/>
    </location>
</feature>
<protein>
    <submittedName>
        <fullName evidence="2">Uncharacterized protein</fullName>
    </submittedName>
</protein>